<sequence>MSEAPPLQQHMASNEAGQETGFVFTLKAGGQSLCLSMSEALDLVLDHCDPHDYQQVFHVDAAFRTSPPPASALSQPAKAAVGSFRLRSAALRDGTRYCLASSSRPDVADGTGQRCSTSDSRSIVSQTLYLADAESDERYVRWSSGGATLDDTRVAACPAGAHVVNFTGIAFLDLPQIIQCAWDVVALGPCLYDEQCTLALRSLFFDRAKLLGLPTTLALGCSDGSVQPLGVQLLDGSYDPGNGLLGVPEHVNRTWAEPSSSCPGGFDHLRAPQFDAGQSLHFRCHDTRQWTTYSAGLGVGVLDSFPARPDDYNTTKEFEAFRIFTELVAQSCWDFLVFKSRVDGSIRYPNFSTIRRKFQAALRGETGPGLQDDMFGSGIDPGAFDIPSTKQWMEYASISSPELRQAFAYRSADHLGLMNEGARLETMGGLRCPQGQVLAGVAGGNYQAMQNDLGRMSHIEAIICRTPTAGASTRGDGTAASPPSPPSTVTAGGGGGIPAGGSGAGGLSLVASVEPAPDSSPLSRDDVARELLSCGENAFVTSVFSANDELNVNLIGIRCSDGSSRSVGAFKPLLVQGRAGSSVGGRRPAGGSYAERPCADGFDAVHVRPGEQSWNGSSEEPGPGISTFALRCASDASRIPSADVNNGDVWGGGSALLSGHWFQVGNPAIVLIDGLTYAQPEALFIPGAVTECGDNSVVRALDVFWAFWPPAERANTTMLYAVDVFCGPRPEAAKDASLLDIATRYSITLQDLLNANPDVSVSQPLASYAGKTLKVPQTCTLTSAQPPVSTIAATCRLYWPLPNTTRTGGVTCGNVAATHLRGNLGLLNMINGGVCPNANTAIADRTRLCIAPPASVQSVALTPSSSATVGHRRRLRSDAGPSNSSTSFISPDCVTRRWVADGQSCEDVAALNGLTVGQLIDINSGEADFQALDCTKLAVGAELCVATDKVGTPGPASDGRIMSPVEIAAATLAPDPPAAASPAARPSSGRDAGTSKGRRPPPRRRSGGGAPPPSSRMRLHVGSGGSQSSSRHNMPPPKKN</sequence>
<dbReference type="Gene3D" id="3.10.350.10">
    <property type="entry name" value="LysM domain"/>
    <property type="match status" value="2"/>
</dbReference>
<dbReference type="PROSITE" id="PS51782">
    <property type="entry name" value="LYSM"/>
    <property type="match status" value="1"/>
</dbReference>
<dbReference type="InterPro" id="IPR036779">
    <property type="entry name" value="LysM_dom_sf"/>
</dbReference>
<gene>
    <name evidence="3" type="ORF">HXX76_015124</name>
</gene>
<dbReference type="AlphaFoldDB" id="A0A835SN66"/>
<feature type="region of interest" description="Disordered" evidence="1">
    <location>
        <begin position="862"/>
        <end position="887"/>
    </location>
</feature>
<reference evidence="3" key="1">
    <citation type="journal article" date="2020" name="bioRxiv">
        <title>Comparative genomics of Chlamydomonas.</title>
        <authorList>
            <person name="Craig R.J."/>
            <person name="Hasan A.R."/>
            <person name="Ness R.W."/>
            <person name="Keightley P.D."/>
        </authorList>
    </citation>
    <scope>NUCLEOTIDE SEQUENCE</scope>
    <source>
        <strain evidence="3">SAG 7.73</strain>
    </source>
</reference>
<organism evidence="3 4">
    <name type="scientific">Chlamydomonas incerta</name>
    <dbReference type="NCBI Taxonomy" id="51695"/>
    <lineage>
        <taxon>Eukaryota</taxon>
        <taxon>Viridiplantae</taxon>
        <taxon>Chlorophyta</taxon>
        <taxon>core chlorophytes</taxon>
        <taxon>Chlorophyceae</taxon>
        <taxon>CS clade</taxon>
        <taxon>Chlamydomonadales</taxon>
        <taxon>Chlamydomonadaceae</taxon>
        <taxon>Chlamydomonas</taxon>
    </lineage>
</organism>
<feature type="domain" description="LysM" evidence="2">
    <location>
        <begin position="727"/>
        <end position="775"/>
    </location>
</feature>
<dbReference type="InterPro" id="IPR018392">
    <property type="entry name" value="LysM"/>
</dbReference>
<protein>
    <recommendedName>
        <fullName evidence="2">LysM domain-containing protein</fullName>
    </recommendedName>
</protein>
<evidence type="ECO:0000256" key="1">
    <source>
        <dbReference type="SAM" id="MobiDB-lite"/>
    </source>
</evidence>
<dbReference type="EMBL" id="JAEHOC010000075">
    <property type="protein sequence ID" value="KAG2423735.1"/>
    <property type="molecule type" value="Genomic_DNA"/>
</dbReference>
<proteinExistence type="predicted"/>
<evidence type="ECO:0000313" key="4">
    <source>
        <dbReference type="Proteomes" id="UP000650467"/>
    </source>
</evidence>
<dbReference type="Proteomes" id="UP000650467">
    <property type="component" value="Unassembled WGS sequence"/>
</dbReference>
<comment type="caution">
    <text evidence="3">The sequence shown here is derived from an EMBL/GenBank/DDBJ whole genome shotgun (WGS) entry which is preliminary data.</text>
</comment>
<dbReference type="Pfam" id="PF01476">
    <property type="entry name" value="LysM"/>
    <property type="match status" value="2"/>
</dbReference>
<dbReference type="CDD" id="cd00118">
    <property type="entry name" value="LysM"/>
    <property type="match status" value="1"/>
</dbReference>
<feature type="region of interest" description="Disordered" evidence="1">
    <location>
        <begin position="975"/>
        <end position="1040"/>
    </location>
</feature>
<evidence type="ECO:0000313" key="3">
    <source>
        <dbReference type="EMBL" id="KAG2423735.1"/>
    </source>
</evidence>
<feature type="region of interest" description="Disordered" evidence="1">
    <location>
        <begin position="470"/>
        <end position="497"/>
    </location>
</feature>
<keyword evidence="4" id="KW-1185">Reference proteome</keyword>
<dbReference type="OrthoDB" id="5985073at2759"/>
<evidence type="ECO:0000259" key="2">
    <source>
        <dbReference type="PROSITE" id="PS51782"/>
    </source>
</evidence>
<feature type="compositionally biased region" description="Basic residues" evidence="1">
    <location>
        <begin position="996"/>
        <end position="1006"/>
    </location>
</feature>
<name>A0A835SN66_CHLIN</name>
<accession>A0A835SN66</accession>